<keyword evidence="2" id="KW-1185">Reference proteome</keyword>
<gene>
    <name evidence="1" type="ORF">GCM10022226_61610</name>
</gene>
<reference evidence="2" key="1">
    <citation type="journal article" date="2019" name="Int. J. Syst. Evol. Microbiol.">
        <title>The Global Catalogue of Microorganisms (GCM) 10K type strain sequencing project: providing services to taxonomists for standard genome sequencing and annotation.</title>
        <authorList>
            <consortium name="The Broad Institute Genomics Platform"/>
            <consortium name="The Broad Institute Genome Sequencing Center for Infectious Disease"/>
            <person name="Wu L."/>
            <person name="Ma J."/>
        </authorList>
    </citation>
    <scope>NUCLEOTIDE SEQUENCE [LARGE SCALE GENOMIC DNA]</scope>
    <source>
        <strain evidence="2">JCM 16908</strain>
    </source>
</reference>
<accession>A0ABP7J2D3</accession>
<comment type="caution">
    <text evidence="1">The sequence shown here is derived from an EMBL/GenBank/DDBJ whole genome shotgun (WGS) entry which is preliminary data.</text>
</comment>
<dbReference type="EMBL" id="BAAAZR010000031">
    <property type="protein sequence ID" value="GAA3832114.1"/>
    <property type="molecule type" value="Genomic_DNA"/>
</dbReference>
<dbReference type="Proteomes" id="UP001500888">
    <property type="component" value="Unassembled WGS sequence"/>
</dbReference>
<dbReference type="RefSeq" id="WP_344948107.1">
    <property type="nucleotide sequence ID" value="NZ_BAAAZR010000031.1"/>
</dbReference>
<organism evidence="1 2">
    <name type="scientific">Sphaerisporangium flaviroseum</name>
    <dbReference type="NCBI Taxonomy" id="509199"/>
    <lineage>
        <taxon>Bacteria</taxon>
        <taxon>Bacillati</taxon>
        <taxon>Actinomycetota</taxon>
        <taxon>Actinomycetes</taxon>
        <taxon>Streptosporangiales</taxon>
        <taxon>Streptosporangiaceae</taxon>
        <taxon>Sphaerisporangium</taxon>
    </lineage>
</organism>
<name>A0ABP7J2D3_9ACTN</name>
<evidence type="ECO:0000313" key="2">
    <source>
        <dbReference type="Proteomes" id="UP001500888"/>
    </source>
</evidence>
<sequence length="197" mass="22186">MTINDLQVGDFLAFYPDPKHSRRTIKTEITGIETLRPGRTRRDLVLTVLEQNSGRDYQVGQQIHRMEGDVQIATWRDRDAVTLPRYLIQDRYIALEVSGCITLPDAPPRTIRWKLTRHQAQQIVPVLNAAVRAGFDHMTSSDRLLYQAAHGTVTSRRVVDDPELVEPAILLQGLRPLYLAGQVAAECQTAFELGACV</sequence>
<protein>
    <submittedName>
        <fullName evidence="1">Uncharacterized protein</fullName>
    </submittedName>
</protein>
<proteinExistence type="predicted"/>
<evidence type="ECO:0000313" key="1">
    <source>
        <dbReference type="EMBL" id="GAA3832114.1"/>
    </source>
</evidence>